<organism evidence="7 8">
    <name type="scientific">Pseudomonas asiatica</name>
    <dbReference type="NCBI Taxonomy" id="2219225"/>
    <lineage>
        <taxon>Bacteria</taxon>
        <taxon>Pseudomonadati</taxon>
        <taxon>Pseudomonadota</taxon>
        <taxon>Gammaproteobacteria</taxon>
        <taxon>Pseudomonadales</taxon>
        <taxon>Pseudomonadaceae</taxon>
        <taxon>Pseudomonas</taxon>
    </lineage>
</organism>
<dbReference type="InterPro" id="IPR050263">
    <property type="entry name" value="Bact_Fimbrial_Adh_Pro"/>
</dbReference>
<gene>
    <name evidence="7" type="ORF">NP533_20000</name>
</gene>
<dbReference type="InterPro" id="IPR036937">
    <property type="entry name" value="Adhesion_dom_fimbrial_sf"/>
</dbReference>
<dbReference type="GO" id="GO:0009289">
    <property type="term" value="C:pilus"/>
    <property type="evidence" value="ECO:0007669"/>
    <property type="project" value="UniProtKB-SubCell"/>
</dbReference>
<comment type="similarity">
    <text evidence="2">Belongs to the fimbrial protein family.</text>
</comment>
<evidence type="ECO:0000256" key="1">
    <source>
        <dbReference type="ARBA" id="ARBA00004561"/>
    </source>
</evidence>
<evidence type="ECO:0000313" key="8">
    <source>
        <dbReference type="Proteomes" id="UP001150678"/>
    </source>
</evidence>
<evidence type="ECO:0000256" key="3">
    <source>
        <dbReference type="ARBA" id="ARBA00022729"/>
    </source>
</evidence>
<evidence type="ECO:0000259" key="6">
    <source>
        <dbReference type="Pfam" id="PF00419"/>
    </source>
</evidence>
<dbReference type="Proteomes" id="UP001150678">
    <property type="component" value="Unassembled WGS sequence"/>
</dbReference>
<feature type="chain" id="PRO_5040884766" evidence="5">
    <location>
        <begin position="20"/>
        <end position="175"/>
    </location>
</feature>
<sequence length="175" mass="18413">MKKTLSVLALSLCSSAAMAKPIKFEGTVSGPGTCHIQVVTPGGPSLPLINLGNFNTFDFTAVDQETPKVHFALRVPGSCVTGTQNAYATFQAGLGADPVNSDLYALKDGLEYSTGLGLAINDLTSRLAPNTESMAYEVKDTGDTEMVFSARLVTTSATVTEGQIDTNISFNVDIR</sequence>
<feature type="domain" description="Fimbrial-type adhesion" evidence="6">
    <location>
        <begin position="22"/>
        <end position="174"/>
    </location>
</feature>
<dbReference type="Pfam" id="PF00419">
    <property type="entry name" value="Fimbrial"/>
    <property type="match status" value="1"/>
</dbReference>
<dbReference type="EMBL" id="JANIAN010000030">
    <property type="protein sequence ID" value="MDD2108473.1"/>
    <property type="molecule type" value="Genomic_DNA"/>
</dbReference>
<dbReference type="InterPro" id="IPR008966">
    <property type="entry name" value="Adhesion_dom_sf"/>
</dbReference>
<dbReference type="PANTHER" id="PTHR33420:SF3">
    <property type="entry name" value="FIMBRIAL SUBUNIT ELFA"/>
    <property type="match status" value="1"/>
</dbReference>
<evidence type="ECO:0000313" key="7">
    <source>
        <dbReference type="EMBL" id="MDD2108473.1"/>
    </source>
</evidence>
<dbReference type="Gene3D" id="2.60.40.1090">
    <property type="entry name" value="Fimbrial-type adhesion domain"/>
    <property type="match status" value="1"/>
</dbReference>
<protein>
    <submittedName>
        <fullName evidence="7">Fimbrial protein</fullName>
    </submittedName>
</protein>
<evidence type="ECO:0000256" key="2">
    <source>
        <dbReference type="ARBA" id="ARBA00006671"/>
    </source>
</evidence>
<accession>A0A9X4HWD3</accession>
<dbReference type="PANTHER" id="PTHR33420">
    <property type="entry name" value="FIMBRIAL SUBUNIT ELFA-RELATED"/>
    <property type="match status" value="1"/>
</dbReference>
<evidence type="ECO:0000256" key="5">
    <source>
        <dbReference type="SAM" id="SignalP"/>
    </source>
</evidence>
<feature type="signal peptide" evidence="5">
    <location>
        <begin position="1"/>
        <end position="19"/>
    </location>
</feature>
<evidence type="ECO:0000256" key="4">
    <source>
        <dbReference type="ARBA" id="ARBA00023263"/>
    </source>
</evidence>
<keyword evidence="4" id="KW-0281">Fimbrium</keyword>
<dbReference type="InterPro" id="IPR000259">
    <property type="entry name" value="Adhesion_dom_fimbrial"/>
</dbReference>
<proteinExistence type="inferred from homology"/>
<dbReference type="RefSeq" id="WP_274079389.1">
    <property type="nucleotide sequence ID" value="NZ_JANIAN010000030.1"/>
</dbReference>
<comment type="caution">
    <text evidence="7">The sequence shown here is derived from an EMBL/GenBank/DDBJ whole genome shotgun (WGS) entry which is preliminary data.</text>
</comment>
<comment type="subcellular location">
    <subcellularLocation>
        <location evidence="1">Fimbrium</location>
    </subcellularLocation>
</comment>
<keyword evidence="3 5" id="KW-0732">Signal</keyword>
<dbReference type="SUPFAM" id="SSF49401">
    <property type="entry name" value="Bacterial adhesins"/>
    <property type="match status" value="1"/>
</dbReference>
<dbReference type="AlphaFoldDB" id="A0A9X4HWD3"/>
<dbReference type="GO" id="GO:0043709">
    <property type="term" value="P:cell adhesion involved in single-species biofilm formation"/>
    <property type="evidence" value="ECO:0007669"/>
    <property type="project" value="TreeGrafter"/>
</dbReference>
<reference evidence="7" key="1">
    <citation type="submission" date="2022-07" db="EMBL/GenBank/DDBJ databases">
        <title>Multi-strain Analysis of Pseudomonas putida Reveals Metabolic and Genetic Diversity.</title>
        <authorList>
            <person name="Monk J.M."/>
        </authorList>
    </citation>
    <scope>NUCLEOTIDE SEQUENCE</scope>
    <source>
        <strain evidence="7">17514</strain>
    </source>
</reference>
<name>A0A9X4HWD3_9PSED</name>